<dbReference type="EMBL" id="JBHUOG010000002">
    <property type="protein sequence ID" value="MFD2796392.1"/>
    <property type="molecule type" value="Genomic_DNA"/>
</dbReference>
<dbReference type="RefSeq" id="WP_377187891.1">
    <property type="nucleotide sequence ID" value="NZ_JBHUOG010000002.1"/>
</dbReference>
<dbReference type="PROSITE" id="PS01229">
    <property type="entry name" value="COF_2"/>
    <property type="match status" value="1"/>
</dbReference>
<keyword evidence="2" id="KW-0378">Hydrolase</keyword>
<proteinExistence type="predicted"/>
<dbReference type="Proteomes" id="UP001597479">
    <property type="component" value="Unassembled WGS sequence"/>
</dbReference>
<dbReference type="InterPro" id="IPR023214">
    <property type="entry name" value="HAD_sf"/>
</dbReference>
<feature type="compositionally biased region" description="Basic and acidic residues" evidence="1">
    <location>
        <begin position="1"/>
        <end position="16"/>
    </location>
</feature>
<dbReference type="SUPFAM" id="SSF56784">
    <property type="entry name" value="HAD-like"/>
    <property type="match status" value="1"/>
</dbReference>
<protein>
    <submittedName>
        <fullName evidence="2">HAD family hydrolase</fullName>
        <ecNumber evidence="2">3.1.3.-</ecNumber>
    </submittedName>
</protein>
<name>A0ABW5VXJ9_9MICO</name>
<organism evidence="2 3">
    <name type="scientific">Promicromonospora vindobonensis</name>
    <dbReference type="NCBI Taxonomy" id="195748"/>
    <lineage>
        <taxon>Bacteria</taxon>
        <taxon>Bacillati</taxon>
        <taxon>Actinomycetota</taxon>
        <taxon>Actinomycetes</taxon>
        <taxon>Micrococcales</taxon>
        <taxon>Promicromonosporaceae</taxon>
        <taxon>Promicromonospora</taxon>
    </lineage>
</organism>
<dbReference type="GO" id="GO:0016787">
    <property type="term" value="F:hydrolase activity"/>
    <property type="evidence" value="ECO:0007669"/>
    <property type="project" value="UniProtKB-KW"/>
</dbReference>
<dbReference type="PANTHER" id="PTHR10000:SF8">
    <property type="entry name" value="HAD SUPERFAMILY HYDROLASE-LIKE, TYPE 3"/>
    <property type="match status" value="1"/>
</dbReference>
<feature type="region of interest" description="Disordered" evidence="1">
    <location>
        <begin position="1"/>
        <end position="27"/>
    </location>
</feature>
<dbReference type="Pfam" id="PF08282">
    <property type="entry name" value="Hydrolase_3"/>
    <property type="match status" value="2"/>
</dbReference>
<dbReference type="InterPro" id="IPR036412">
    <property type="entry name" value="HAD-like_sf"/>
</dbReference>
<evidence type="ECO:0000313" key="2">
    <source>
        <dbReference type="EMBL" id="MFD2796392.1"/>
    </source>
</evidence>
<dbReference type="Gene3D" id="3.40.50.1000">
    <property type="entry name" value="HAD superfamily/HAD-like"/>
    <property type="match status" value="1"/>
</dbReference>
<keyword evidence="3" id="KW-1185">Reference proteome</keyword>
<gene>
    <name evidence="2" type="ORF">ACFS27_22720</name>
</gene>
<evidence type="ECO:0000256" key="1">
    <source>
        <dbReference type="SAM" id="MobiDB-lite"/>
    </source>
</evidence>
<accession>A0ABW5VXJ9</accession>
<dbReference type="EC" id="3.1.3.-" evidence="2"/>
<dbReference type="PANTHER" id="PTHR10000">
    <property type="entry name" value="PHOSPHOSERINE PHOSPHATASE"/>
    <property type="match status" value="1"/>
</dbReference>
<reference evidence="3" key="1">
    <citation type="journal article" date="2019" name="Int. J. Syst. Evol. Microbiol.">
        <title>The Global Catalogue of Microorganisms (GCM) 10K type strain sequencing project: providing services to taxonomists for standard genome sequencing and annotation.</title>
        <authorList>
            <consortium name="The Broad Institute Genomics Platform"/>
            <consortium name="The Broad Institute Genome Sequencing Center for Infectious Disease"/>
            <person name="Wu L."/>
            <person name="Ma J."/>
        </authorList>
    </citation>
    <scope>NUCLEOTIDE SEQUENCE [LARGE SCALE GENOMIC DNA]</scope>
    <source>
        <strain evidence="3">CCM 7044</strain>
    </source>
</reference>
<dbReference type="Gene3D" id="3.30.1240.10">
    <property type="match status" value="1"/>
</dbReference>
<sequence>METIHDTTLRPGDRRTPPPTLSTTDFGSGPRLVALDIDGTLLRTGQPPSAQVIAAVRGVVDAGHNVVLATGRSLAGALPVVKRLGLRAGWVVCSNGAVVARVTHRRGLTVEQTLTFDPVLVLQRAMATFPDVYLAVEDVGRGWNVNVRFPDGLLNGRQHVVRRERDLWEAPVVRAALHATDIGPLATDLGWLAVTATPAGPHWVDVTPVGISKATSLEKIRLALGLARGATWAVGDGANDADMLRWAGTGIAMGHAGDDLKALADDVTGTIEDDGVVPILRQVVAW</sequence>
<comment type="caution">
    <text evidence="2">The sequence shown here is derived from an EMBL/GenBank/DDBJ whole genome shotgun (WGS) entry which is preliminary data.</text>
</comment>
<evidence type="ECO:0000313" key="3">
    <source>
        <dbReference type="Proteomes" id="UP001597479"/>
    </source>
</evidence>